<dbReference type="EMBL" id="SDHZ01000002">
    <property type="protein sequence ID" value="RXK82785.1"/>
    <property type="molecule type" value="Genomic_DNA"/>
</dbReference>
<dbReference type="NCBIfam" id="TIGR02293">
    <property type="entry name" value="TAS_TIGR02293"/>
    <property type="match status" value="1"/>
</dbReference>
<proteinExistence type="predicted"/>
<dbReference type="InterPro" id="IPR024467">
    <property type="entry name" value="Xre/MbcA/ParS-like_toxin-bd"/>
</dbReference>
<gene>
    <name evidence="2" type="ORF">ESB13_11635</name>
</gene>
<feature type="domain" description="Antitoxin Xre/MbcA/ParS-like toxin-binding" evidence="1">
    <location>
        <begin position="116"/>
        <end position="163"/>
    </location>
</feature>
<name>A0A4Q1D352_9BACT</name>
<evidence type="ECO:0000313" key="3">
    <source>
        <dbReference type="Proteomes" id="UP000290545"/>
    </source>
</evidence>
<evidence type="ECO:0000259" key="1">
    <source>
        <dbReference type="Pfam" id="PF09722"/>
    </source>
</evidence>
<dbReference type="RefSeq" id="WP_129003458.1">
    <property type="nucleotide sequence ID" value="NZ_SDHZ01000002.1"/>
</dbReference>
<organism evidence="2 3">
    <name type="scientific">Filimonas effusa</name>
    <dbReference type="NCBI Taxonomy" id="2508721"/>
    <lineage>
        <taxon>Bacteria</taxon>
        <taxon>Pseudomonadati</taxon>
        <taxon>Bacteroidota</taxon>
        <taxon>Chitinophagia</taxon>
        <taxon>Chitinophagales</taxon>
        <taxon>Chitinophagaceae</taxon>
        <taxon>Filimonas</taxon>
    </lineage>
</organism>
<dbReference type="Proteomes" id="UP000290545">
    <property type="component" value="Unassembled WGS sequence"/>
</dbReference>
<dbReference type="GO" id="GO:0003677">
    <property type="term" value="F:DNA binding"/>
    <property type="evidence" value="ECO:0007669"/>
    <property type="project" value="InterPro"/>
</dbReference>
<sequence>MRFADISLQKKLDKQIKNMVQQACSDKVYTVQHDQLTFSDFLSNKLLLVCVIRGGVPYAFFDLIQRFTPFDDHYWADFLDISVKSLQRYRQDDRTFKPSLSEKIIEMAEVTNMGLDVFGSMDKFKLWLDTPNYALGSLQPAELLKDSYGKAMVVAELTKINYGILV</sequence>
<accession>A0A4Q1D352</accession>
<evidence type="ECO:0000313" key="2">
    <source>
        <dbReference type="EMBL" id="RXK82785.1"/>
    </source>
</evidence>
<dbReference type="InterPro" id="IPR011979">
    <property type="entry name" value="Antitox_Xre"/>
</dbReference>
<reference evidence="2 3" key="1">
    <citation type="submission" date="2019-01" db="EMBL/GenBank/DDBJ databases">
        <title>Filimonas sp. strain TTM-71.</title>
        <authorList>
            <person name="Chen W.-M."/>
        </authorList>
    </citation>
    <scope>NUCLEOTIDE SEQUENCE [LARGE SCALE GENOMIC DNA]</scope>
    <source>
        <strain evidence="2 3">TTM-71</strain>
    </source>
</reference>
<comment type="caution">
    <text evidence="2">The sequence shown here is derived from an EMBL/GenBank/DDBJ whole genome shotgun (WGS) entry which is preliminary data.</text>
</comment>
<dbReference type="Pfam" id="PF09722">
    <property type="entry name" value="Xre_MbcA_ParS_C"/>
    <property type="match status" value="1"/>
</dbReference>
<dbReference type="AlphaFoldDB" id="A0A4Q1D352"/>
<protein>
    <submittedName>
        <fullName evidence="2">DUF2384 domain-containing protein</fullName>
    </submittedName>
</protein>
<dbReference type="OrthoDB" id="5770459at2"/>
<keyword evidence="3" id="KW-1185">Reference proteome</keyword>